<proteinExistence type="predicted"/>
<dbReference type="eggNOG" id="COG2089">
    <property type="taxonomic scope" value="Bacteria"/>
</dbReference>
<dbReference type="EMBL" id="AQFT01000001">
    <property type="protein sequence ID" value="EMZ39707.1"/>
    <property type="molecule type" value="Genomic_DNA"/>
</dbReference>
<dbReference type="Pfam" id="PF03102">
    <property type="entry name" value="NeuB"/>
    <property type="match status" value="1"/>
</dbReference>
<dbReference type="InterPro" id="IPR013096">
    <property type="entry name" value="Cupin_2"/>
</dbReference>
<dbReference type="HOGENOM" id="CLU_042669_0_0_9"/>
<dbReference type="InterPro" id="IPR013132">
    <property type="entry name" value="PseI/NeuA/B-like_N"/>
</dbReference>
<dbReference type="InterPro" id="IPR014710">
    <property type="entry name" value="RmlC-like_jellyroll"/>
</dbReference>
<dbReference type="GO" id="GO:0016051">
    <property type="term" value="P:carbohydrate biosynthetic process"/>
    <property type="evidence" value="ECO:0007669"/>
    <property type="project" value="InterPro"/>
</dbReference>
<dbReference type="Proteomes" id="UP000012589">
    <property type="component" value="Unassembled WGS sequence"/>
</dbReference>
<reference evidence="3 4" key="1">
    <citation type="journal article" date="2014" name="Genome Announc.">
        <title>Draft genome sequences of the altered schaedler flora, a defined bacterial community from gnotobiotic mice.</title>
        <authorList>
            <person name="Wannemuehler M.J."/>
            <person name="Overstreet A.M."/>
            <person name="Ward D.V."/>
            <person name="Phillips G.J."/>
        </authorList>
    </citation>
    <scope>NUCLEOTIDE SEQUENCE [LARGE SCALE GENOMIC DNA]</scope>
    <source>
        <strain evidence="3 4">ASF492</strain>
    </source>
</reference>
<evidence type="ECO:0000259" key="1">
    <source>
        <dbReference type="Pfam" id="PF03102"/>
    </source>
</evidence>
<dbReference type="SUPFAM" id="SSF51569">
    <property type="entry name" value="Aldolase"/>
    <property type="match status" value="1"/>
</dbReference>
<organism evidence="3 4">
    <name type="scientific">Eubacterium plexicaudatum ASF492</name>
    <dbReference type="NCBI Taxonomy" id="1235802"/>
    <lineage>
        <taxon>Bacteria</taxon>
        <taxon>Bacillati</taxon>
        <taxon>Bacillota</taxon>
        <taxon>Clostridia</taxon>
        <taxon>Eubacteriales</taxon>
        <taxon>Eubacteriaceae</taxon>
        <taxon>Eubacterium</taxon>
    </lineage>
</organism>
<dbReference type="GO" id="GO:0047444">
    <property type="term" value="F:N-acylneuraminate-9-phosphate synthase activity"/>
    <property type="evidence" value="ECO:0007669"/>
    <property type="project" value="TreeGrafter"/>
</dbReference>
<feature type="domain" description="Cupin type-2" evidence="2">
    <location>
        <begin position="403"/>
        <end position="460"/>
    </location>
</feature>
<dbReference type="InterPro" id="IPR051690">
    <property type="entry name" value="PseI-like"/>
</dbReference>
<evidence type="ECO:0000259" key="2">
    <source>
        <dbReference type="Pfam" id="PF07883"/>
    </source>
</evidence>
<dbReference type="InterPro" id="IPR013785">
    <property type="entry name" value="Aldolase_TIM"/>
</dbReference>
<evidence type="ECO:0000313" key="4">
    <source>
        <dbReference type="Proteomes" id="UP000012589"/>
    </source>
</evidence>
<dbReference type="InterPro" id="IPR011051">
    <property type="entry name" value="RmlC_Cupin_sf"/>
</dbReference>
<dbReference type="PANTHER" id="PTHR42966">
    <property type="entry name" value="N-ACETYLNEURAMINATE SYNTHASE"/>
    <property type="match status" value="1"/>
</dbReference>
<dbReference type="Pfam" id="PF07883">
    <property type="entry name" value="Cupin_2"/>
    <property type="match status" value="1"/>
</dbReference>
<name>N2BDA7_9FIRM</name>
<dbReference type="OrthoDB" id="9814210at2"/>
<dbReference type="PANTHER" id="PTHR42966:SF1">
    <property type="entry name" value="SIALIC ACID SYNTHASE"/>
    <property type="match status" value="1"/>
</dbReference>
<comment type="caution">
    <text evidence="3">The sequence shown here is derived from an EMBL/GenBank/DDBJ whole genome shotgun (WGS) entry which is preliminary data.</text>
</comment>
<dbReference type="Gene3D" id="3.20.20.70">
    <property type="entry name" value="Aldolase class I"/>
    <property type="match status" value="1"/>
</dbReference>
<dbReference type="SUPFAM" id="SSF51182">
    <property type="entry name" value="RmlC-like cupins"/>
    <property type="match status" value="1"/>
</dbReference>
<dbReference type="eggNOG" id="COG0662">
    <property type="taxonomic scope" value="Bacteria"/>
</dbReference>
<dbReference type="PATRIC" id="fig|1235802.3.peg.40"/>
<dbReference type="Gene3D" id="3.90.1210.10">
    <property type="entry name" value="Antifreeze-like/N-acetylneuraminic acid synthase C-terminal domain"/>
    <property type="match status" value="1"/>
</dbReference>
<accession>N2BDA7</accession>
<dbReference type="Gene3D" id="2.60.120.10">
    <property type="entry name" value="Jelly Rolls"/>
    <property type="match status" value="1"/>
</dbReference>
<evidence type="ECO:0008006" key="5">
    <source>
        <dbReference type="Google" id="ProtNLM"/>
    </source>
</evidence>
<gene>
    <name evidence="3" type="ORF">C823_00040</name>
</gene>
<protein>
    <recommendedName>
        <fullName evidence="5">Cupin domain-containing protein</fullName>
    </recommendedName>
</protein>
<feature type="domain" description="PseI/NeuA/B-like" evidence="1">
    <location>
        <begin position="43"/>
        <end position="258"/>
    </location>
</feature>
<evidence type="ECO:0000313" key="3">
    <source>
        <dbReference type="EMBL" id="EMZ39707.1"/>
    </source>
</evidence>
<keyword evidence="4" id="KW-1185">Reference proteome</keyword>
<dbReference type="AlphaFoldDB" id="N2BDA7"/>
<dbReference type="STRING" id="1235802.C823_00040"/>
<sequence>MSSIFEDLFIFEMANSHQGSVEHGTAIIKEMAKICRLCNIKGAVKLQYRELDSFIHSSYKGRTDVKNISRFESTRLKKEDFDNLVETIREEGMIPISTPFDETGVEWCMSQGLPVIKIASCSAVDWPLMEEAAKTHKPLLVSTGGKSITDIDKIYNFLTHRGCEFALMHCIAEYPAAEERIQLDFIDRMKKRYHGILIGYSGHEKPDDYTVPMLAAAKGARIFERHVGMETDTIKLNAYSMNPKQAEAWVRAVLRAKEICVLKKEKEKYISQSEIESLHCLMRGVYAKESVAKGSSIHRKQVYFAMPYQKDKGQMSSGEFIDGIQAQRNYNTDMPICEQRMVTDINVTRSIIHDMKGLIYEAGIALGSEYEIELSHHYGMRNFRQTGAAIINVINREYCKKLIVVLPGQNHPKHFHKEKEESFQVLYGDLECEIDGNIRQMEAGDIVTVQRGKVHSFTSRDGAVFEEISTTHKKEDSFYMDETIAKRDIMERKTIMKEW</sequence>